<evidence type="ECO:0000313" key="3">
    <source>
        <dbReference type="Proteomes" id="UP001153269"/>
    </source>
</evidence>
<dbReference type="EMBL" id="CADEAL010001629">
    <property type="protein sequence ID" value="CAB1434086.1"/>
    <property type="molecule type" value="Genomic_DNA"/>
</dbReference>
<feature type="compositionally biased region" description="Polar residues" evidence="1">
    <location>
        <begin position="15"/>
        <end position="30"/>
    </location>
</feature>
<reference evidence="2" key="1">
    <citation type="submission" date="2020-03" db="EMBL/GenBank/DDBJ databases">
        <authorList>
            <person name="Weist P."/>
        </authorList>
    </citation>
    <scope>NUCLEOTIDE SEQUENCE</scope>
</reference>
<keyword evidence="3" id="KW-1185">Reference proteome</keyword>
<dbReference type="AlphaFoldDB" id="A0A9N7UM82"/>
<comment type="caution">
    <text evidence="2">The sequence shown here is derived from an EMBL/GenBank/DDBJ whole genome shotgun (WGS) entry which is preliminary data.</text>
</comment>
<feature type="region of interest" description="Disordered" evidence="1">
    <location>
        <begin position="15"/>
        <end position="37"/>
    </location>
</feature>
<name>A0A9N7UM82_PLEPL</name>
<accession>A0A9N7UM82</accession>
<dbReference type="Proteomes" id="UP001153269">
    <property type="component" value="Unassembled WGS sequence"/>
</dbReference>
<sequence>MSNFYEFVQQKPGVTQRQCSDSHNPSSTPISPSPEKNIHHLSRIPMTMDCRLCQVLLIDTVMGEQNNKECDRQTTGCRLDAGEVQREGRHTAEVLKPVGLPLSEKVPSSNPGLVSYICGLLVAVHSVIRPLETLME</sequence>
<organism evidence="2 3">
    <name type="scientific">Pleuronectes platessa</name>
    <name type="common">European plaice</name>
    <dbReference type="NCBI Taxonomy" id="8262"/>
    <lineage>
        <taxon>Eukaryota</taxon>
        <taxon>Metazoa</taxon>
        <taxon>Chordata</taxon>
        <taxon>Craniata</taxon>
        <taxon>Vertebrata</taxon>
        <taxon>Euteleostomi</taxon>
        <taxon>Actinopterygii</taxon>
        <taxon>Neopterygii</taxon>
        <taxon>Teleostei</taxon>
        <taxon>Neoteleostei</taxon>
        <taxon>Acanthomorphata</taxon>
        <taxon>Carangaria</taxon>
        <taxon>Pleuronectiformes</taxon>
        <taxon>Pleuronectoidei</taxon>
        <taxon>Pleuronectidae</taxon>
        <taxon>Pleuronectes</taxon>
    </lineage>
</organism>
<proteinExistence type="predicted"/>
<evidence type="ECO:0000313" key="2">
    <source>
        <dbReference type="EMBL" id="CAB1434086.1"/>
    </source>
</evidence>
<protein>
    <submittedName>
        <fullName evidence="2">Uncharacterized protein</fullName>
    </submittedName>
</protein>
<evidence type="ECO:0000256" key="1">
    <source>
        <dbReference type="SAM" id="MobiDB-lite"/>
    </source>
</evidence>
<gene>
    <name evidence="2" type="ORF">PLEPLA_LOCUS22167</name>
</gene>